<keyword evidence="1" id="KW-0812">Transmembrane</keyword>
<keyword evidence="4" id="KW-1185">Reference proteome</keyword>
<accession>A0ABQ5HUD1</accession>
<keyword evidence="1" id="KW-1133">Transmembrane helix</keyword>
<dbReference type="InterPro" id="IPR055411">
    <property type="entry name" value="LRR_FXL15/At3g58940/PEG3-like"/>
</dbReference>
<reference evidence="3" key="2">
    <citation type="submission" date="2022-01" db="EMBL/GenBank/DDBJ databases">
        <authorList>
            <person name="Yamashiro T."/>
            <person name="Shiraishi A."/>
            <person name="Satake H."/>
            <person name="Nakayama K."/>
        </authorList>
    </citation>
    <scope>NUCLEOTIDE SEQUENCE</scope>
</reference>
<name>A0ABQ5HUD1_9ASTR</name>
<organism evidence="3 4">
    <name type="scientific">Tanacetum coccineum</name>
    <dbReference type="NCBI Taxonomy" id="301880"/>
    <lineage>
        <taxon>Eukaryota</taxon>
        <taxon>Viridiplantae</taxon>
        <taxon>Streptophyta</taxon>
        <taxon>Embryophyta</taxon>
        <taxon>Tracheophyta</taxon>
        <taxon>Spermatophyta</taxon>
        <taxon>Magnoliopsida</taxon>
        <taxon>eudicotyledons</taxon>
        <taxon>Gunneridae</taxon>
        <taxon>Pentapetalae</taxon>
        <taxon>asterids</taxon>
        <taxon>campanulids</taxon>
        <taxon>Asterales</taxon>
        <taxon>Asteraceae</taxon>
        <taxon>Asteroideae</taxon>
        <taxon>Anthemideae</taxon>
        <taxon>Anthemidinae</taxon>
        <taxon>Tanacetum</taxon>
    </lineage>
</organism>
<feature type="domain" description="F-box/LRR-repeat protein 15/At3g58940/PEG3-like LRR" evidence="2">
    <location>
        <begin position="12"/>
        <end position="83"/>
    </location>
</feature>
<evidence type="ECO:0000313" key="3">
    <source>
        <dbReference type="EMBL" id="GJT90892.1"/>
    </source>
</evidence>
<dbReference type="Pfam" id="PF24758">
    <property type="entry name" value="LRR_At5g56370"/>
    <property type="match status" value="1"/>
</dbReference>
<sequence>MLYVNPCFTHLSLCGCILNPTCSINWRNLKCLCIARAKLDEDLIRNILSGSPVLETLDLRSCNGYKRLNITSKSVKNLVFAAYVSFFSEHALGSWELIIKINAPYILSLTIGGLLMLSNLLLLNVSTLVKAELNYIKDGNFVEQEEMLKAMTLELRHVKELKLGNPCLHALSRLEAKGFTIPSNMKSPDISSSLL</sequence>
<dbReference type="PANTHER" id="PTHR32212:SF454">
    <property type="entry name" value="F-BOX DOMAIN, LEUCINE-RICH REPEAT DOMAIN, L DOMAIN-CONTAINING PROTEIN"/>
    <property type="match status" value="1"/>
</dbReference>
<dbReference type="EMBL" id="BQNB010019966">
    <property type="protein sequence ID" value="GJT90892.1"/>
    <property type="molecule type" value="Genomic_DNA"/>
</dbReference>
<comment type="caution">
    <text evidence="3">The sequence shown here is derived from an EMBL/GenBank/DDBJ whole genome shotgun (WGS) entry which is preliminary data.</text>
</comment>
<proteinExistence type="predicted"/>
<protein>
    <submittedName>
        <fullName evidence="3">F-box protein-like protein</fullName>
    </submittedName>
</protein>
<evidence type="ECO:0000256" key="1">
    <source>
        <dbReference type="SAM" id="Phobius"/>
    </source>
</evidence>
<evidence type="ECO:0000313" key="4">
    <source>
        <dbReference type="Proteomes" id="UP001151760"/>
    </source>
</evidence>
<dbReference type="Proteomes" id="UP001151760">
    <property type="component" value="Unassembled WGS sequence"/>
</dbReference>
<reference evidence="3" key="1">
    <citation type="journal article" date="2022" name="Int. J. Mol. Sci.">
        <title>Draft Genome of Tanacetum Coccineum: Genomic Comparison of Closely Related Tanacetum-Family Plants.</title>
        <authorList>
            <person name="Yamashiro T."/>
            <person name="Shiraishi A."/>
            <person name="Nakayama K."/>
            <person name="Satake H."/>
        </authorList>
    </citation>
    <scope>NUCLEOTIDE SEQUENCE</scope>
</reference>
<feature type="transmembrane region" description="Helical" evidence="1">
    <location>
        <begin position="75"/>
        <end position="93"/>
    </location>
</feature>
<gene>
    <name evidence="3" type="ORF">Tco_1079737</name>
</gene>
<feature type="transmembrane region" description="Helical" evidence="1">
    <location>
        <begin position="105"/>
        <end position="125"/>
    </location>
</feature>
<evidence type="ECO:0000259" key="2">
    <source>
        <dbReference type="Pfam" id="PF24758"/>
    </source>
</evidence>
<keyword evidence="1" id="KW-0472">Membrane</keyword>
<dbReference type="PANTHER" id="PTHR32212">
    <property type="entry name" value="CYCLIN-LIKE F-BOX"/>
    <property type="match status" value="1"/>
</dbReference>